<keyword evidence="6 11" id="KW-0479">Metal-binding</keyword>
<evidence type="ECO:0000256" key="1">
    <source>
        <dbReference type="ARBA" id="ARBA00001966"/>
    </source>
</evidence>
<evidence type="ECO:0000256" key="10">
    <source>
        <dbReference type="ARBA" id="ARBA00049406"/>
    </source>
</evidence>
<dbReference type="GO" id="GO:0051539">
    <property type="term" value="F:4 iron, 4 sulfur cluster binding"/>
    <property type="evidence" value="ECO:0007669"/>
    <property type="project" value="UniProtKB-UniRule"/>
</dbReference>
<reference evidence="14 15" key="1">
    <citation type="submission" date="2016-10" db="EMBL/GenBank/DDBJ databases">
        <authorList>
            <person name="de Groot N.N."/>
        </authorList>
    </citation>
    <scope>NUCLEOTIDE SEQUENCE [LARGE SCALE GENOMIC DNA]</scope>
    <source>
        <strain evidence="14 15">DSM 15269</strain>
    </source>
</reference>
<evidence type="ECO:0000259" key="12">
    <source>
        <dbReference type="Pfam" id="PF03313"/>
    </source>
</evidence>
<dbReference type="Gene3D" id="3.30.1330.90">
    <property type="entry name" value="D-3-phosphoglycerate dehydrogenase, domain 3"/>
    <property type="match status" value="1"/>
</dbReference>
<dbReference type="RefSeq" id="WP_092065735.1">
    <property type="nucleotide sequence ID" value="NZ_FNIN01000009.1"/>
</dbReference>
<dbReference type="STRING" id="206665.SAMN04488516_10914"/>
<protein>
    <recommendedName>
        <fullName evidence="11">L-serine dehydratase</fullName>
        <ecNumber evidence="11">4.3.1.17</ecNumber>
    </recommendedName>
</protein>
<dbReference type="Pfam" id="PF03315">
    <property type="entry name" value="SDH_beta"/>
    <property type="match status" value="1"/>
</dbReference>
<comment type="pathway">
    <text evidence="2">Carbohydrate biosynthesis; gluconeogenesis.</text>
</comment>
<dbReference type="SUPFAM" id="SSF143548">
    <property type="entry name" value="Serine metabolism enzymes domain"/>
    <property type="match status" value="1"/>
</dbReference>
<feature type="domain" description="Serine dehydratase beta chain" evidence="13">
    <location>
        <begin position="10"/>
        <end position="156"/>
    </location>
</feature>
<proteinExistence type="inferred from homology"/>
<evidence type="ECO:0000256" key="8">
    <source>
        <dbReference type="ARBA" id="ARBA00023014"/>
    </source>
</evidence>
<dbReference type="AlphaFoldDB" id="A0A1H0ERA3"/>
<dbReference type="InterPro" id="IPR029009">
    <property type="entry name" value="ASB_dom_sf"/>
</dbReference>
<evidence type="ECO:0000313" key="15">
    <source>
        <dbReference type="Proteomes" id="UP000199602"/>
    </source>
</evidence>
<dbReference type="EC" id="4.3.1.17" evidence="11"/>
<comment type="cofactor">
    <cofactor evidence="1 11">
        <name>[4Fe-4S] cluster</name>
        <dbReference type="ChEBI" id="CHEBI:49883"/>
    </cofactor>
</comment>
<keyword evidence="15" id="KW-1185">Reference proteome</keyword>
<feature type="domain" description="Serine dehydratase-like alpha subunit" evidence="12">
    <location>
        <begin position="184"/>
        <end position="447"/>
    </location>
</feature>
<evidence type="ECO:0000256" key="4">
    <source>
        <dbReference type="ARBA" id="ARBA00022432"/>
    </source>
</evidence>
<evidence type="ECO:0000256" key="2">
    <source>
        <dbReference type="ARBA" id="ARBA00004742"/>
    </source>
</evidence>
<accession>A0A1H0ERA3</accession>
<dbReference type="GO" id="GO:0003941">
    <property type="term" value="F:L-serine ammonia-lyase activity"/>
    <property type="evidence" value="ECO:0007669"/>
    <property type="project" value="UniProtKB-UniRule"/>
</dbReference>
<organism evidence="14 15">
    <name type="scientific">Desulfonauticus submarinus</name>
    <dbReference type="NCBI Taxonomy" id="206665"/>
    <lineage>
        <taxon>Bacteria</taxon>
        <taxon>Pseudomonadati</taxon>
        <taxon>Thermodesulfobacteriota</taxon>
        <taxon>Desulfovibrionia</taxon>
        <taxon>Desulfovibrionales</taxon>
        <taxon>Desulfonauticaceae</taxon>
        <taxon>Desulfonauticus</taxon>
    </lineage>
</organism>
<evidence type="ECO:0000313" key="14">
    <source>
        <dbReference type="EMBL" id="SDN84881.1"/>
    </source>
</evidence>
<sequence>MKFIQTTLEDFFKIGPGPSSSHTIGPMRAALFFRKEIENLSQKKIEQAHTIEVTLYGSLSATGKGHGTPQAILAGLLGYEPHKCVPEFFNNLFKESSSYTLQFKNKKIDFHYQNIKFGPIDTQLKHPNTMEFKLLDTKNNILLKKIFYSVGGGFLSWPNKKLEHRKIPYPFSSMKELKNIIKKTSLSFSQIILENEKALTQKTEEKIFFYLRKVLNTMEMAVKRGIKTSGVLPGSIGLKRKAPKIYQRAQILSDTPDKFLMYLNAYCLAVAEENAAGHLIVTAPTSGSAGVLPGVLYILRHHFHYDIQSLLEGLLVAAGIGYLIKQNASISGAEVGCMGEIGSASAMAAGMIAAVNGYSIQVVENAAEIALEHHLGMTCDPVAGLVQIPCIERNAMGGVKAFNAYILATSGDPNSQKVNLDQVIQVMAETGKALPAQFRETSLGGLARTLAQC</sequence>
<evidence type="ECO:0000256" key="9">
    <source>
        <dbReference type="ARBA" id="ARBA00023239"/>
    </source>
</evidence>
<evidence type="ECO:0000256" key="11">
    <source>
        <dbReference type="RuleBase" id="RU366059"/>
    </source>
</evidence>
<keyword evidence="5 11" id="KW-0004">4Fe-4S</keyword>
<keyword evidence="8 11" id="KW-0411">Iron-sulfur</keyword>
<evidence type="ECO:0000256" key="7">
    <source>
        <dbReference type="ARBA" id="ARBA00023004"/>
    </source>
</evidence>
<dbReference type="PANTHER" id="PTHR30182">
    <property type="entry name" value="L-SERINE DEHYDRATASE"/>
    <property type="match status" value="1"/>
</dbReference>
<evidence type="ECO:0000256" key="3">
    <source>
        <dbReference type="ARBA" id="ARBA00008636"/>
    </source>
</evidence>
<dbReference type="EMBL" id="FNIN01000009">
    <property type="protein sequence ID" value="SDN84881.1"/>
    <property type="molecule type" value="Genomic_DNA"/>
</dbReference>
<dbReference type="GO" id="GO:0046872">
    <property type="term" value="F:metal ion binding"/>
    <property type="evidence" value="ECO:0007669"/>
    <property type="project" value="UniProtKB-KW"/>
</dbReference>
<dbReference type="Pfam" id="PF03313">
    <property type="entry name" value="SDH_alpha"/>
    <property type="match status" value="1"/>
</dbReference>
<dbReference type="GO" id="GO:0006094">
    <property type="term" value="P:gluconeogenesis"/>
    <property type="evidence" value="ECO:0007669"/>
    <property type="project" value="UniProtKB-KW"/>
</dbReference>
<gene>
    <name evidence="14" type="ORF">SAMN04488516_10914</name>
</gene>
<evidence type="ECO:0000256" key="5">
    <source>
        <dbReference type="ARBA" id="ARBA00022485"/>
    </source>
</evidence>
<dbReference type="NCBIfam" id="TIGR00720">
    <property type="entry name" value="sda_mono"/>
    <property type="match status" value="1"/>
</dbReference>
<comment type="catalytic activity">
    <reaction evidence="10 11">
        <text>L-serine = pyruvate + NH4(+)</text>
        <dbReference type="Rhea" id="RHEA:19169"/>
        <dbReference type="ChEBI" id="CHEBI:15361"/>
        <dbReference type="ChEBI" id="CHEBI:28938"/>
        <dbReference type="ChEBI" id="CHEBI:33384"/>
        <dbReference type="EC" id="4.3.1.17"/>
    </reaction>
</comment>
<dbReference type="Proteomes" id="UP000199602">
    <property type="component" value="Unassembled WGS sequence"/>
</dbReference>
<keyword evidence="4 11" id="KW-0312">Gluconeogenesis</keyword>
<keyword evidence="7 11" id="KW-0408">Iron</keyword>
<comment type="similarity">
    <text evidence="3 11">Belongs to the iron-sulfur dependent L-serine dehydratase family.</text>
</comment>
<dbReference type="InterPro" id="IPR004644">
    <property type="entry name" value="Fe-S_L-Ser_mono"/>
</dbReference>
<dbReference type="InterPro" id="IPR051318">
    <property type="entry name" value="Fe-S_L-Ser"/>
</dbReference>
<evidence type="ECO:0000256" key="6">
    <source>
        <dbReference type="ARBA" id="ARBA00022723"/>
    </source>
</evidence>
<dbReference type="OrthoDB" id="9805537at2"/>
<evidence type="ECO:0000259" key="13">
    <source>
        <dbReference type="Pfam" id="PF03315"/>
    </source>
</evidence>
<name>A0A1H0ERA3_9BACT</name>
<dbReference type="InterPro" id="IPR005131">
    <property type="entry name" value="Ser_deHydtase_bsu"/>
</dbReference>
<keyword evidence="9 11" id="KW-0456">Lyase</keyword>
<dbReference type="PANTHER" id="PTHR30182:SF1">
    <property type="entry name" value="L-SERINE DEHYDRATASE 1"/>
    <property type="match status" value="1"/>
</dbReference>
<dbReference type="InterPro" id="IPR005130">
    <property type="entry name" value="Ser_deHydtase-like_asu"/>
</dbReference>